<organism evidence="3 4">
    <name type="scientific">Vallitalea pronyensis</name>
    <dbReference type="NCBI Taxonomy" id="1348613"/>
    <lineage>
        <taxon>Bacteria</taxon>
        <taxon>Bacillati</taxon>
        <taxon>Bacillota</taxon>
        <taxon>Clostridia</taxon>
        <taxon>Lachnospirales</taxon>
        <taxon>Vallitaleaceae</taxon>
        <taxon>Vallitalea</taxon>
    </lineage>
</organism>
<feature type="transmembrane region" description="Helical" evidence="1">
    <location>
        <begin position="78"/>
        <end position="94"/>
    </location>
</feature>
<evidence type="ECO:0000313" key="3">
    <source>
        <dbReference type="EMBL" id="QUI23185.1"/>
    </source>
</evidence>
<dbReference type="KEGG" id="vpy:HZI73_13185"/>
<keyword evidence="4" id="KW-1185">Reference proteome</keyword>
<gene>
    <name evidence="3" type="ORF">HZI73_13185</name>
</gene>
<dbReference type="EMBL" id="CP058649">
    <property type="protein sequence ID" value="QUI23185.1"/>
    <property type="molecule type" value="Genomic_DNA"/>
</dbReference>
<feature type="transmembrane region" description="Helical" evidence="1">
    <location>
        <begin position="100"/>
        <end position="116"/>
    </location>
</feature>
<dbReference type="RefSeq" id="WP_212693864.1">
    <property type="nucleotide sequence ID" value="NZ_CP058649.1"/>
</dbReference>
<feature type="transmembrane region" description="Helical" evidence="1">
    <location>
        <begin position="7"/>
        <end position="27"/>
    </location>
</feature>
<dbReference type="Proteomes" id="UP000683246">
    <property type="component" value="Chromosome"/>
</dbReference>
<keyword evidence="1" id="KW-0812">Transmembrane</keyword>
<accession>A0A8J8SGV6</accession>
<feature type="transmembrane region" description="Helical" evidence="1">
    <location>
        <begin position="123"/>
        <end position="142"/>
    </location>
</feature>
<keyword evidence="1" id="KW-1133">Transmembrane helix</keyword>
<sequence length="152" mass="16831">MMNKPNLIYSILGLILSIYVFVTASSFPTPPGNTLGPGYYPILLSIGLLVLSAILLIQTLLKAGKETFEKFDMKSPEVIRFMVSLLATVIYAIAMQYLGFILASVIYLFFLMYLLLNRAYIKMAIVSVGVSVSVYLIFSHALNLTLPLGFFS</sequence>
<evidence type="ECO:0000259" key="2">
    <source>
        <dbReference type="Pfam" id="PF07331"/>
    </source>
</evidence>
<dbReference type="Pfam" id="PF07331">
    <property type="entry name" value="TctB"/>
    <property type="match status" value="1"/>
</dbReference>
<feature type="domain" description="DUF1468" evidence="2">
    <location>
        <begin position="12"/>
        <end position="147"/>
    </location>
</feature>
<feature type="transmembrane region" description="Helical" evidence="1">
    <location>
        <begin position="39"/>
        <end position="57"/>
    </location>
</feature>
<reference evidence="3" key="1">
    <citation type="submission" date="2020-07" db="EMBL/GenBank/DDBJ databases">
        <title>Vallitalea pronyensis genome.</title>
        <authorList>
            <person name="Postec A."/>
        </authorList>
    </citation>
    <scope>NUCLEOTIDE SEQUENCE</scope>
    <source>
        <strain evidence="3">FatNI3</strain>
    </source>
</reference>
<evidence type="ECO:0000256" key="1">
    <source>
        <dbReference type="SAM" id="Phobius"/>
    </source>
</evidence>
<evidence type="ECO:0000313" key="4">
    <source>
        <dbReference type="Proteomes" id="UP000683246"/>
    </source>
</evidence>
<dbReference type="AlphaFoldDB" id="A0A8J8SGV6"/>
<dbReference type="InterPro" id="IPR009936">
    <property type="entry name" value="DUF1468"/>
</dbReference>
<proteinExistence type="predicted"/>
<protein>
    <submittedName>
        <fullName evidence="3">Tripartite tricarboxylate transporter TctB family protein</fullName>
    </submittedName>
</protein>
<keyword evidence="1" id="KW-0472">Membrane</keyword>
<name>A0A8J8SGV6_9FIRM</name>